<evidence type="ECO:0000259" key="1">
    <source>
        <dbReference type="Pfam" id="PF03724"/>
    </source>
</evidence>
<dbReference type="PROSITE" id="PS51257">
    <property type="entry name" value="PROKAR_LIPOPROTEIN"/>
    <property type="match status" value="1"/>
</dbReference>
<protein>
    <submittedName>
        <fullName evidence="2">META domain-containing protein</fullName>
    </submittedName>
</protein>
<dbReference type="Gene3D" id="2.40.128.270">
    <property type="match status" value="1"/>
</dbReference>
<dbReference type="InterPro" id="IPR038670">
    <property type="entry name" value="HslJ-like_sf"/>
</dbReference>
<gene>
    <name evidence="2" type="ORF">ACFO5O_05420</name>
</gene>
<dbReference type="EMBL" id="JBHSGP010000008">
    <property type="protein sequence ID" value="MFC4721747.1"/>
    <property type="molecule type" value="Genomic_DNA"/>
</dbReference>
<sequence>MRKIILFLTSILAFSLVSCISKKQINQDNLYKTTWELEYILEPQTPFNDLYPNKKPEISFNNSTNKVEGNNSCNGYSADYILKDNQLSFGEPGPTTMMYCGDGEKVFLDMMKKINRFDFDQSGKLNLMVNEVLIMRFKSVEPH</sequence>
<name>A0ABV9N0E4_9FLAO</name>
<reference evidence="3" key="1">
    <citation type="journal article" date="2019" name="Int. J. Syst. Evol. Microbiol.">
        <title>The Global Catalogue of Microorganisms (GCM) 10K type strain sequencing project: providing services to taxonomists for standard genome sequencing and annotation.</title>
        <authorList>
            <consortium name="The Broad Institute Genomics Platform"/>
            <consortium name="The Broad Institute Genome Sequencing Center for Infectious Disease"/>
            <person name="Wu L."/>
            <person name="Ma J."/>
        </authorList>
    </citation>
    <scope>NUCLEOTIDE SEQUENCE [LARGE SCALE GENOMIC DNA]</scope>
    <source>
        <strain evidence="3">CCUG 63682</strain>
    </source>
</reference>
<accession>A0ABV9N0E4</accession>
<organism evidence="2 3">
    <name type="scientific">Geojedonia litorea</name>
    <dbReference type="NCBI Taxonomy" id="1268269"/>
    <lineage>
        <taxon>Bacteria</taxon>
        <taxon>Pseudomonadati</taxon>
        <taxon>Bacteroidota</taxon>
        <taxon>Flavobacteriia</taxon>
        <taxon>Flavobacteriales</taxon>
        <taxon>Flavobacteriaceae</taxon>
        <taxon>Geojedonia</taxon>
    </lineage>
</organism>
<evidence type="ECO:0000313" key="2">
    <source>
        <dbReference type="EMBL" id="MFC4721747.1"/>
    </source>
</evidence>
<feature type="domain" description="DUF306" evidence="1">
    <location>
        <begin position="29"/>
        <end position="130"/>
    </location>
</feature>
<dbReference type="InterPro" id="IPR005184">
    <property type="entry name" value="DUF306_Meta_HslJ"/>
</dbReference>
<dbReference type="RefSeq" id="WP_387961668.1">
    <property type="nucleotide sequence ID" value="NZ_JBHSGP010000008.1"/>
</dbReference>
<comment type="caution">
    <text evidence="2">The sequence shown here is derived from an EMBL/GenBank/DDBJ whole genome shotgun (WGS) entry which is preliminary data.</text>
</comment>
<evidence type="ECO:0000313" key="3">
    <source>
        <dbReference type="Proteomes" id="UP001595953"/>
    </source>
</evidence>
<dbReference type="Proteomes" id="UP001595953">
    <property type="component" value="Unassembled WGS sequence"/>
</dbReference>
<keyword evidence="3" id="KW-1185">Reference proteome</keyword>
<dbReference type="Pfam" id="PF03724">
    <property type="entry name" value="META"/>
    <property type="match status" value="1"/>
</dbReference>
<proteinExistence type="predicted"/>